<dbReference type="SUPFAM" id="SSF117856">
    <property type="entry name" value="AF0104/ALDC/Ptd012-like"/>
    <property type="match status" value="1"/>
</dbReference>
<feature type="compositionally biased region" description="Low complexity" evidence="6">
    <location>
        <begin position="65"/>
        <end position="81"/>
    </location>
</feature>
<dbReference type="Gene3D" id="3.30.1330.80">
    <property type="entry name" value="Hypothetical protein, similar to alpha- acetolactate decarboxylase, domain 2"/>
    <property type="match status" value="1"/>
</dbReference>
<evidence type="ECO:0000256" key="6">
    <source>
        <dbReference type="SAM" id="MobiDB-lite"/>
    </source>
</evidence>
<protein>
    <recommendedName>
        <fullName evidence="7">PPC domain-containing protein</fullName>
    </recommendedName>
</protein>
<evidence type="ECO:0000259" key="7">
    <source>
        <dbReference type="PROSITE" id="PS51742"/>
    </source>
</evidence>
<organism evidence="8 9">
    <name type="scientific">Brassica napus</name>
    <name type="common">Rape</name>
    <dbReference type="NCBI Taxonomy" id="3708"/>
    <lineage>
        <taxon>Eukaryota</taxon>
        <taxon>Viridiplantae</taxon>
        <taxon>Streptophyta</taxon>
        <taxon>Embryophyta</taxon>
        <taxon>Tracheophyta</taxon>
        <taxon>Spermatophyta</taxon>
        <taxon>Magnoliopsida</taxon>
        <taxon>eudicotyledons</taxon>
        <taxon>Gunneridae</taxon>
        <taxon>Pentapetalae</taxon>
        <taxon>rosids</taxon>
        <taxon>malvids</taxon>
        <taxon>Brassicales</taxon>
        <taxon>Brassicaceae</taxon>
        <taxon>Brassiceae</taxon>
        <taxon>Brassica</taxon>
    </lineage>
</organism>
<evidence type="ECO:0000313" key="9">
    <source>
        <dbReference type="Proteomes" id="UP000824890"/>
    </source>
</evidence>
<sequence length="631" mass="67591">MDGVYDQSGGASRYFHNLFRPELHHQLQPQPQPHRHPQLQPQPQSDDESDSNKDPGPPDSDPVTSGSSQGKRSRGRPPGSKNKPKPPVIVTRDSPNVLRSHVLEISSGADIVESVNTYARRRGRGVSVLSGNGVVLNVVLRQPVTAHGSNGGVGAGAGGVVTLHGRFDILSITGTVLPPPAPPGAGGLSIFVAGAQGHVIGGSVVAPLVASGPVILMAASFSNATFERLPLEDEGGEGGGGGGPPPPTSASPPSGAGQGELRGNMSGYDQFPGDPHLLELPDTSIETRLQPLSLDAGEPSGRRRRVLRFSSSHLSRFHFVSTVYVSLPTWFSVSVNISAHAKFPPRRKLVLVSRRSWLSHYRSGSTGSDFSWGIPQPVEILAGFSSRFPSPSSCCYAHLPLDEYPPLVGVEAIHPLQVEPHKPDPPPSPHQNRKNRKSFSYLPTLCLISPSVGLRPEPMTHHSPNASHPVTRRCTSTAVLSSFRRGQVSYLLGVFTKTDVQIWSYFSCAKSLLFTHLPVDSSSSTSSSLAAFSLEKQTTTSLLRSVSLPNIKWKCPSISISVLLSCVAVRLGPEDATGFVSAILRGEDWMLTSLVTISQLSSREGVVKFIILIKEYGLFPLFIVTEQVEIE</sequence>
<keyword evidence="2" id="KW-0805">Transcription regulation</keyword>
<accession>A0ABQ7Z737</accession>
<feature type="region of interest" description="Disordered" evidence="6">
    <location>
        <begin position="1"/>
        <end position="95"/>
    </location>
</feature>
<evidence type="ECO:0000256" key="4">
    <source>
        <dbReference type="ARBA" id="ARBA00023163"/>
    </source>
</evidence>
<keyword evidence="4" id="KW-0804">Transcription</keyword>
<dbReference type="CDD" id="cd11378">
    <property type="entry name" value="DUF296"/>
    <property type="match status" value="1"/>
</dbReference>
<comment type="caution">
    <text evidence="8">The sequence shown here is derived from an EMBL/GenBank/DDBJ whole genome shotgun (WGS) entry which is preliminary data.</text>
</comment>
<keyword evidence="3" id="KW-0238">DNA-binding</keyword>
<keyword evidence="9" id="KW-1185">Reference proteome</keyword>
<comment type="subcellular location">
    <subcellularLocation>
        <location evidence="1">Nucleus</location>
    </subcellularLocation>
</comment>
<name>A0ABQ7Z737_BRANA</name>
<reference evidence="8 9" key="1">
    <citation type="submission" date="2021-05" db="EMBL/GenBank/DDBJ databases">
        <title>Genome Assembly of Synthetic Allotetraploid Brassica napus Reveals Homoeologous Exchanges between Subgenomes.</title>
        <authorList>
            <person name="Davis J.T."/>
        </authorList>
    </citation>
    <scope>NUCLEOTIDE SEQUENCE [LARGE SCALE GENOMIC DNA]</scope>
    <source>
        <strain evidence="9">cv. Da-Ae</strain>
        <tissue evidence="8">Seedling</tissue>
    </source>
</reference>
<feature type="domain" description="PPC" evidence="7">
    <location>
        <begin position="95"/>
        <end position="242"/>
    </location>
</feature>
<dbReference type="PROSITE" id="PS51742">
    <property type="entry name" value="PPC"/>
    <property type="match status" value="1"/>
</dbReference>
<dbReference type="InterPro" id="IPR005175">
    <property type="entry name" value="PPC_dom"/>
</dbReference>
<evidence type="ECO:0000256" key="5">
    <source>
        <dbReference type="ARBA" id="ARBA00023242"/>
    </source>
</evidence>
<dbReference type="EMBL" id="JAGKQM010000016">
    <property type="protein sequence ID" value="KAH0876042.1"/>
    <property type="molecule type" value="Genomic_DNA"/>
</dbReference>
<evidence type="ECO:0000256" key="1">
    <source>
        <dbReference type="ARBA" id="ARBA00004123"/>
    </source>
</evidence>
<dbReference type="PANTHER" id="PTHR31100">
    <property type="entry name" value="AT-HOOK MOTIF NUCLEAR-LOCALIZED PROTEIN 15"/>
    <property type="match status" value="1"/>
</dbReference>
<dbReference type="InterPro" id="IPR014476">
    <property type="entry name" value="AHL15-29"/>
</dbReference>
<evidence type="ECO:0000313" key="8">
    <source>
        <dbReference type="EMBL" id="KAH0876042.1"/>
    </source>
</evidence>
<dbReference type="Pfam" id="PF03479">
    <property type="entry name" value="PCC"/>
    <property type="match status" value="1"/>
</dbReference>
<evidence type="ECO:0000256" key="2">
    <source>
        <dbReference type="ARBA" id="ARBA00023015"/>
    </source>
</evidence>
<dbReference type="PANTHER" id="PTHR31100:SF51">
    <property type="entry name" value="AT-HOOK MOTIF NUCLEAR-LOCALIZED PROTEIN 29"/>
    <property type="match status" value="1"/>
</dbReference>
<dbReference type="Proteomes" id="UP000824890">
    <property type="component" value="Unassembled WGS sequence"/>
</dbReference>
<proteinExistence type="predicted"/>
<keyword evidence="5" id="KW-0539">Nucleus</keyword>
<evidence type="ECO:0000256" key="3">
    <source>
        <dbReference type="ARBA" id="ARBA00023125"/>
    </source>
</evidence>
<feature type="region of interest" description="Disordered" evidence="6">
    <location>
        <begin position="230"/>
        <end position="279"/>
    </location>
</feature>
<gene>
    <name evidence="8" type="ORF">HID58_073404</name>
</gene>